<organism evidence="1">
    <name type="scientific">uncultured Alphaproteobacteria bacterium</name>
    <dbReference type="NCBI Taxonomy" id="91750"/>
    <lineage>
        <taxon>Bacteria</taxon>
        <taxon>Pseudomonadati</taxon>
        <taxon>Pseudomonadota</taxon>
        <taxon>Alphaproteobacteria</taxon>
        <taxon>environmental samples</taxon>
    </lineage>
</organism>
<dbReference type="EMBL" id="MN990732">
    <property type="protein sequence ID" value="QIM10707.1"/>
    <property type="molecule type" value="Genomic_DNA"/>
</dbReference>
<sequence length="648" mass="73457">MKKSEALGFISDFFDNHDMDFEQGFKGCKTLEEIASCYPEYSGYVLSAVCTLSKRDVFCADIAPTAMQVFAAAVKNVDDNEATASLKQLFDKNLSFALMCGQNIVNENPRLADSLFSEAIACADSIDPNNAYRYGTAIVTAICKTEHPDKMLSEAMAYPRLASEVYKYLGKIYQERPETGEQIAGLLGDKKLLAAHNYSAFYNNIEKIVLSSEPSAENTFYAENHGNTALAKRALDLMEQHISDKANDAKDLCAAYKAAEHIGQIAPEYKEQAERIIRKGLQHKNNTKNSQKTAYRALGEFEKLYSRAEVYQRGQKTDDSPYGITSVEQVDNDKPCVLVLGGDGVRSEQSLNGYMGDVYRLLEENKLNEAVNVYGVVYDFGEYMDVRYARTKMMEEHHRQVKLKREAPADTLNPKYIDDIFNRFFLPRISRDGKKIRGDEAARNVRKIELVTHCHGAYTALMLEKMMQSKMKELGYTKEERAHIQKQLLVVAQSPYCPLGEAKSTFVSFASARDMETNHYNNFERALSAIRQEEKIPFSYFPERNGNLFLADTMGEKNDEHNFWGFHYNDTIDKQGQALILLERKLLINGIKNSLEPDKGIPAIKELIADDENSRQLFDRAEANGKALYNKMYAISMAVARYRVQHEK</sequence>
<reference evidence="1" key="1">
    <citation type="journal article" date="2020" name="J. ISSAAS">
        <title>Lactobacilli and other gastrointestinal microbiota of Peromyscus leucopus, reservoir host for agents of Lyme disease and other zoonoses in North America.</title>
        <authorList>
            <person name="Milovic A."/>
            <person name="Bassam K."/>
            <person name="Shao H."/>
            <person name="Chatzistamou I."/>
            <person name="Tufts D.M."/>
            <person name="Diuk-Wasser M."/>
            <person name="Barbour A.G."/>
        </authorList>
    </citation>
    <scope>NUCLEOTIDE SEQUENCE</scope>
    <source>
        <strain evidence="1">LL90</strain>
    </source>
</reference>
<name>A0A6G8F369_9PROT</name>
<gene>
    <name evidence="1" type="ORF">PlAlph_5990</name>
</gene>
<evidence type="ECO:0000313" key="1">
    <source>
        <dbReference type="EMBL" id="QIM10707.1"/>
    </source>
</evidence>
<protein>
    <submittedName>
        <fullName evidence="1">Uncharacterized protein</fullName>
    </submittedName>
</protein>
<accession>A0A6G8F369</accession>
<proteinExistence type="predicted"/>
<dbReference type="AlphaFoldDB" id="A0A6G8F369"/>